<name>A0ABW0YEV8_9GAMM</name>
<sequence length="649" mass="69548">MDSKKIPFRLGLTTLLVAGLLAGCQQDNSSEAPPANTLYLNGKIHTQDGQRSQVEAMVVSDGKFTYVGSREGAEAYQNKATQVVDLQGKMVLPGLHDNHIHLIGTVALDMCDLDGQSIDLDQLAAKVKECLPRYAPKPGDWLVVNQWSPYDGNTPTATYATVLSALDAMAPDNPVMLAGVDGHAGGYNSQALALAADKDGNVVGFNPTTLAPGGVFADFIPYVDLTSGVIRDAARSAIPVPDSGVLSASDDQAAAQYDKILPAISELMASRGITGIQDACASDFIRQRLRNMEAQDLLHMRVTAATCFHDDDFSGKLDLAGHLAKARAVRDSFAEDPLIKADAVKIFLDGVIEGDPFTDPVFLPNAGMLENYHRPHLAMDPASSDVTITADSEDAGSNGIVNYKDADLKRYISALDKEGFSIHMHSIGDRSTRMALDALEAARASNGDHGIPHTLAHLQVVHPDDQKRLGELGLYLTFTYAWTNPQLAYDMLVSPFIQPTRAGQSLSEAIYDPLGYLHDALYPVESTRKAGAVLVAGSDAPVDSRDPRPFENMAAGIMRAADGHDEYRASQRISLSEMLAAYTINGARAVRQGDITGSIEVGKSADFIVLDRDLFALVKAGTPEQIAGTQVERTVFQGKTVYPVIGVTP</sequence>
<dbReference type="CDD" id="cd01300">
    <property type="entry name" value="YtcJ_like"/>
    <property type="match status" value="1"/>
</dbReference>
<dbReference type="PROSITE" id="PS51257">
    <property type="entry name" value="PROKAR_LIPOPROTEIN"/>
    <property type="match status" value="1"/>
</dbReference>
<dbReference type="RefSeq" id="WP_042637985.1">
    <property type="nucleotide sequence ID" value="NZ_CDDF01000001.1"/>
</dbReference>
<feature type="domain" description="Amidohydrolase 3" evidence="1">
    <location>
        <begin position="82"/>
        <end position="642"/>
    </location>
</feature>
<dbReference type="Proteomes" id="UP001596132">
    <property type="component" value="Unassembled WGS sequence"/>
</dbReference>
<accession>A0ABW0YEV8</accession>
<proteinExistence type="predicted"/>
<evidence type="ECO:0000313" key="3">
    <source>
        <dbReference type="Proteomes" id="UP001596132"/>
    </source>
</evidence>
<dbReference type="PANTHER" id="PTHR22642">
    <property type="entry name" value="IMIDAZOLONEPROPIONASE"/>
    <property type="match status" value="1"/>
</dbReference>
<dbReference type="InterPro" id="IPR013108">
    <property type="entry name" value="Amidohydro_3"/>
</dbReference>
<dbReference type="EC" id="3.5.-.-" evidence="2"/>
<reference evidence="3" key="1">
    <citation type="journal article" date="2019" name="Int. J. Syst. Evol. Microbiol.">
        <title>The Global Catalogue of Microorganisms (GCM) 10K type strain sequencing project: providing services to taxonomists for standard genome sequencing and annotation.</title>
        <authorList>
            <consortium name="The Broad Institute Genomics Platform"/>
            <consortium name="The Broad Institute Genome Sequencing Center for Infectious Disease"/>
            <person name="Wu L."/>
            <person name="Ma J."/>
        </authorList>
    </citation>
    <scope>NUCLEOTIDE SEQUENCE [LARGE SCALE GENOMIC DNA]</scope>
    <source>
        <strain evidence="3">KCTC 15012</strain>
    </source>
</reference>
<dbReference type="Gene3D" id="3.20.20.140">
    <property type="entry name" value="Metal-dependent hydrolases"/>
    <property type="match status" value="1"/>
</dbReference>
<dbReference type="InterPro" id="IPR011059">
    <property type="entry name" value="Metal-dep_hydrolase_composite"/>
</dbReference>
<keyword evidence="2" id="KW-0378">Hydrolase</keyword>
<dbReference type="InterPro" id="IPR032466">
    <property type="entry name" value="Metal_Hydrolase"/>
</dbReference>
<evidence type="ECO:0000259" key="1">
    <source>
        <dbReference type="Pfam" id="PF07969"/>
    </source>
</evidence>
<dbReference type="Pfam" id="PF07969">
    <property type="entry name" value="Amidohydro_3"/>
    <property type="match status" value="1"/>
</dbReference>
<dbReference type="GO" id="GO:0016787">
    <property type="term" value="F:hydrolase activity"/>
    <property type="evidence" value="ECO:0007669"/>
    <property type="project" value="UniProtKB-KW"/>
</dbReference>
<dbReference type="Gene3D" id="2.30.40.10">
    <property type="entry name" value="Urease, subunit C, domain 1"/>
    <property type="match status" value="1"/>
</dbReference>
<keyword evidence="3" id="KW-1185">Reference proteome</keyword>
<gene>
    <name evidence="2" type="ORF">ACFPVW_14530</name>
</gene>
<dbReference type="Gene3D" id="3.10.310.70">
    <property type="match status" value="1"/>
</dbReference>
<dbReference type="PANTHER" id="PTHR22642:SF2">
    <property type="entry name" value="PROTEIN LONG AFTER FAR-RED 3"/>
    <property type="match status" value="1"/>
</dbReference>
<protein>
    <submittedName>
        <fullName evidence="2">Amidohydrolase</fullName>
        <ecNumber evidence="2">3.5.-.-</ecNumber>
    </submittedName>
</protein>
<dbReference type="SUPFAM" id="SSF51556">
    <property type="entry name" value="Metallo-dependent hydrolases"/>
    <property type="match status" value="1"/>
</dbReference>
<dbReference type="SUPFAM" id="SSF51338">
    <property type="entry name" value="Composite domain of metallo-dependent hydrolases"/>
    <property type="match status" value="1"/>
</dbReference>
<dbReference type="InterPro" id="IPR033932">
    <property type="entry name" value="YtcJ-like"/>
</dbReference>
<dbReference type="EMBL" id="JBHSPP010000016">
    <property type="protein sequence ID" value="MFC5707241.1"/>
    <property type="molecule type" value="Genomic_DNA"/>
</dbReference>
<organism evidence="2 3">
    <name type="scientific">Aeromonas eucrenophila</name>
    <dbReference type="NCBI Taxonomy" id="649"/>
    <lineage>
        <taxon>Bacteria</taxon>
        <taxon>Pseudomonadati</taxon>
        <taxon>Pseudomonadota</taxon>
        <taxon>Gammaproteobacteria</taxon>
        <taxon>Aeromonadales</taxon>
        <taxon>Aeromonadaceae</taxon>
        <taxon>Aeromonas</taxon>
    </lineage>
</organism>
<evidence type="ECO:0000313" key="2">
    <source>
        <dbReference type="EMBL" id="MFC5707241.1"/>
    </source>
</evidence>
<comment type="caution">
    <text evidence="2">The sequence shown here is derived from an EMBL/GenBank/DDBJ whole genome shotgun (WGS) entry which is preliminary data.</text>
</comment>